<evidence type="ECO:0000256" key="3">
    <source>
        <dbReference type="ARBA" id="ARBA00022679"/>
    </source>
</evidence>
<dbReference type="RefSeq" id="WP_110757721.1">
    <property type="nucleotide sequence ID" value="NZ_PRLG01000014.1"/>
</dbReference>
<feature type="transmembrane region" description="Helical" evidence="6">
    <location>
        <begin position="124"/>
        <end position="142"/>
    </location>
</feature>
<evidence type="ECO:0000256" key="5">
    <source>
        <dbReference type="ARBA" id="ARBA00023012"/>
    </source>
</evidence>
<dbReference type="PANTHER" id="PTHR24421">
    <property type="entry name" value="NITRATE/NITRITE SENSOR PROTEIN NARX-RELATED"/>
    <property type="match status" value="1"/>
</dbReference>
<feature type="domain" description="Histidine kinase/HSP90-like ATPase" evidence="7">
    <location>
        <begin position="306"/>
        <end position="400"/>
    </location>
</feature>
<dbReference type="Pfam" id="PF02518">
    <property type="entry name" value="HATPase_c"/>
    <property type="match status" value="1"/>
</dbReference>
<feature type="transmembrane region" description="Helical" evidence="6">
    <location>
        <begin position="21"/>
        <end position="42"/>
    </location>
</feature>
<comment type="caution">
    <text evidence="8">The sequence shown here is derived from an EMBL/GenBank/DDBJ whole genome shotgun (WGS) entry which is preliminary data.</text>
</comment>
<dbReference type="Proteomes" id="UP000247459">
    <property type="component" value="Unassembled WGS sequence"/>
</dbReference>
<dbReference type="Gene3D" id="1.20.5.1930">
    <property type="match status" value="1"/>
</dbReference>
<dbReference type="GO" id="GO:0046983">
    <property type="term" value="F:protein dimerization activity"/>
    <property type="evidence" value="ECO:0007669"/>
    <property type="project" value="InterPro"/>
</dbReference>
<feature type="transmembrane region" description="Helical" evidence="6">
    <location>
        <begin position="148"/>
        <end position="170"/>
    </location>
</feature>
<evidence type="ECO:0000256" key="6">
    <source>
        <dbReference type="SAM" id="Phobius"/>
    </source>
</evidence>
<evidence type="ECO:0000313" key="9">
    <source>
        <dbReference type="Proteomes" id="UP000247459"/>
    </source>
</evidence>
<dbReference type="InterPro" id="IPR036890">
    <property type="entry name" value="HATPase_C_sf"/>
</dbReference>
<keyword evidence="4 8" id="KW-0418">Kinase</keyword>
<dbReference type="SMART" id="SM00387">
    <property type="entry name" value="HATPase_c"/>
    <property type="match status" value="1"/>
</dbReference>
<keyword evidence="5" id="KW-0902">Two-component regulatory system</keyword>
<proteinExistence type="predicted"/>
<dbReference type="SUPFAM" id="SSF55874">
    <property type="entry name" value="ATPase domain of HSP90 chaperone/DNA topoisomerase II/histidine kinase"/>
    <property type="match status" value="1"/>
</dbReference>
<dbReference type="EC" id="2.7.13.3" evidence="2"/>
<evidence type="ECO:0000256" key="1">
    <source>
        <dbReference type="ARBA" id="ARBA00000085"/>
    </source>
</evidence>
<dbReference type="EMBL" id="PRLG01000014">
    <property type="protein sequence ID" value="PYY29873.1"/>
    <property type="molecule type" value="Genomic_DNA"/>
</dbReference>
<dbReference type="OrthoDB" id="9781904at2"/>
<feature type="transmembrane region" description="Helical" evidence="6">
    <location>
        <begin position="101"/>
        <end position="119"/>
    </location>
</feature>
<feature type="transmembrane region" description="Helical" evidence="6">
    <location>
        <begin position="78"/>
        <end position="95"/>
    </location>
</feature>
<dbReference type="GO" id="GO:0016020">
    <property type="term" value="C:membrane"/>
    <property type="evidence" value="ECO:0007669"/>
    <property type="project" value="InterPro"/>
</dbReference>
<reference evidence="8 9" key="1">
    <citation type="submission" date="2018-01" db="EMBL/GenBank/DDBJ databases">
        <title>Genome sequence of the PGP bacterium Paenibacillus illinoisensis E3.</title>
        <authorList>
            <person name="Rolli E."/>
            <person name="Marasco R."/>
            <person name="Bessem C."/>
            <person name="Michoud G."/>
            <person name="Gaiarsa S."/>
            <person name="Borin S."/>
            <person name="Daffonchio D."/>
        </authorList>
    </citation>
    <scope>NUCLEOTIDE SEQUENCE [LARGE SCALE GENOMIC DNA]</scope>
    <source>
        <strain evidence="8 9">E3</strain>
    </source>
</reference>
<keyword evidence="6" id="KW-0812">Transmembrane</keyword>
<dbReference type="Gene3D" id="3.30.565.10">
    <property type="entry name" value="Histidine kinase-like ATPase, C-terminal domain"/>
    <property type="match status" value="1"/>
</dbReference>
<sequence length="403" mass="44991">MKIVRKKTNPAGINEETDPIASSRIPIIIWLWLVSMATMILQTMSAPILVPSIIFVAAMLIHTMVYWEVNKLIQRSKLLYILLQSGLIYGSAMLMPDGMPAVLIGLIPVLIGQTLAIYYETAKIVLVAFVLYLLFCTVTLFTRSGMDVALLILLLFMMIVVVVSYAVLFYRQVNARVRTLTFLHELEKAHQKVEELTLTSERQRMARDLHDTLAQGLAGIIMQLEAVDEHMNRGSFPRAHEIIRSSMGQARQTLADARKAIDDLRTKATPAITFGEAIQEQTLRFQQATGIEVVLDGNAPSFISKVGMEHVLHILSESLMNIARHARATSVTIHMAMEKEDFHLVIRDNGRGFSVDRIGKQSGHYGLIGMNERARLIGGSIEIESGKQGTTILFRVPLEKGEI</sequence>
<dbReference type="GO" id="GO:0000155">
    <property type="term" value="F:phosphorelay sensor kinase activity"/>
    <property type="evidence" value="ECO:0007669"/>
    <property type="project" value="InterPro"/>
</dbReference>
<evidence type="ECO:0000256" key="4">
    <source>
        <dbReference type="ARBA" id="ARBA00022777"/>
    </source>
</evidence>
<dbReference type="InterPro" id="IPR011712">
    <property type="entry name" value="Sig_transdc_His_kin_sub3_dim/P"/>
</dbReference>
<name>A0A2W0CA19_9BACL</name>
<evidence type="ECO:0000313" key="8">
    <source>
        <dbReference type="EMBL" id="PYY29873.1"/>
    </source>
</evidence>
<accession>A0A2W0CA19</accession>
<keyword evidence="3 8" id="KW-0808">Transferase</keyword>
<feature type="transmembrane region" description="Helical" evidence="6">
    <location>
        <begin position="48"/>
        <end position="66"/>
    </location>
</feature>
<comment type="catalytic activity">
    <reaction evidence="1">
        <text>ATP + protein L-histidine = ADP + protein N-phospho-L-histidine.</text>
        <dbReference type="EC" id="2.7.13.3"/>
    </reaction>
</comment>
<gene>
    <name evidence="8" type="ORF">PIL02S_01791</name>
</gene>
<keyword evidence="6" id="KW-0472">Membrane</keyword>
<dbReference type="PANTHER" id="PTHR24421:SF55">
    <property type="entry name" value="SENSOR HISTIDINE KINASE YDFH"/>
    <property type="match status" value="1"/>
</dbReference>
<dbReference type="CDD" id="cd16917">
    <property type="entry name" value="HATPase_UhpB-NarQ-NarX-like"/>
    <property type="match status" value="1"/>
</dbReference>
<evidence type="ECO:0000259" key="7">
    <source>
        <dbReference type="SMART" id="SM00387"/>
    </source>
</evidence>
<dbReference type="InterPro" id="IPR050482">
    <property type="entry name" value="Sensor_HK_TwoCompSys"/>
</dbReference>
<keyword evidence="6" id="KW-1133">Transmembrane helix</keyword>
<dbReference type="InterPro" id="IPR003594">
    <property type="entry name" value="HATPase_dom"/>
</dbReference>
<protein>
    <recommendedName>
        <fullName evidence="2">histidine kinase</fullName>
        <ecNumber evidence="2">2.7.13.3</ecNumber>
    </recommendedName>
</protein>
<dbReference type="AlphaFoldDB" id="A0A2W0CA19"/>
<organism evidence="8 9">
    <name type="scientific">Paenibacillus illinoisensis</name>
    <dbReference type="NCBI Taxonomy" id="59845"/>
    <lineage>
        <taxon>Bacteria</taxon>
        <taxon>Bacillati</taxon>
        <taxon>Bacillota</taxon>
        <taxon>Bacilli</taxon>
        <taxon>Bacillales</taxon>
        <taxon>Paenibacillaceae</taxon>
        <taxon>Paenibacillus</taxon>
    </lineage>
</organism>
<dbReference type="Pfam" id="PF07730">
    <property type="entry name" value="HisKA_3"/>
    <property type="match status" value="1"/>
</dbReference>
<evidence type="ECO:0000256" key="2">
    <source>
        <dbReference type="ARBA" id="ARBA00012438"/>
    </source>
</evidence>